<gene>
    <name evidence="3" type="ORF">SAMN05444336_101458</name>
</gene>
<dbReference type="EMBL" id="FNMZ01000001">
    <property type="protein sequence ID" value="SDW22736.1"/>
    <property type="molecule type" value="Genomic_DNA"/>
</dbReference>
<evidence type="ECO:0000313" key="4">
    <source>
        <dbReference type="Proteomes" id="UP000199118"/>
    </source>
</evidence>
<dbReference type="OrthoDB" id="9803803at2"/>
<dbReference type="InterPro" id="IPR003010">
    <property type="entry name" value="C-N_Hydrolase"/>
</dbReference>
<dbReference type="Gene3D" id="3.60.110.10">
    <property type="entry name" value="Carbon-nitrogen hydrolase"/>
    <property type="match status" value="1"/>
</dbReference>
<feature type="domain" description="CN hydrolase" evidence="2">
    <location>
        <begin position="20"/>
        <end position="292"/>
    </location>
</feature>
<dbReference type="PANTHER" id="PTHR43674:SF12">
    <property type="entry name" value="NITRILASE C965.09-RELATED"/>
    <property type="match status" value="1"/>
</dbReference>
<evidence type="ECO:0000259" key="2">
    <source>
        <dbReference type="PROSITE" id="PS50263"/>
    </source>
</evidence>
<dbReference type="GO" id="GO:0016811">
    <property type="term" value="F:hydrolase activity, acting on carbon-nitrogen (but not peptide) bonds, in linear amides"/>
    <property type="evidence" value="ECO:0007669"/>
    <property type="project" value="TreeGrafter"/>
</dbReference>
<organism evidence="3 4">
    <name type="scientific">Albimonas donghaensis</name>
    <dbReference type="NCBI Taxonomy" id="356660"/>
    <lineage>
        <taxon>Bacteria</taxon>
        <taxon>Pseudomonadati</taxon>
        <taxon>Pseudomonadota</taxon>
        <taxon>Alphaproteobacteria</taxon>
        <taxon>Rhodobacterales</taxon>
        <taxon>Paracoccaceae</taxon>
        <taxon>Albimonas</taxon>
    </lineage>
</organism>
<dbReference type="PANTHER" id="PTHR43674">
    <property type="entry name" value="NITRILASE C965.09-RELATED"/>
    <property type="match status" value="1"/>
</dbReference>
<evidence type="ECO:0000313" key="3">
    <source>
        <dbReference type="EMBL" id="SDW22736.1"/>
    </source>
</evidence>
<name>A0A1H2RTE0_9RHOB</name>
<accession>A0A1H2RTE0</accession>
<keyword evidence="1 3" id="KW-0378">Hydrolase</keyword>
<dbReference type="SUPFAM" id="SSF56317">
    <property type="entry name" value="Carbon-nitrogen hydrolase"/>
    <property type="match status" value="1"/>
</dbReference>
<sequence length="323" mass="35185">MSAADSVRSRAPAGGPARRFVVAGAQLGPIAREEDRASAVARMVAMMTEAAGQGAKLVVFPELALTSFFPRWWIEDPAALDAWFETEMPSPVTRPLFEAAVRLGVGFHLGYAELTREGRRFNTAILVGPDGAILGKYRKVHLPGHRGHEPWRPFQHLEKRYFEKGDLGFPVFDTGWSGVSGRLGMCVCNDRRWPETWRVLGLGGAELVMLGYNTPQHYPLAPEHDHLQYFHNELSVTAGCYQNGLWAVAVAKAGVEEGCELIGGSMIAAPTGEVVARAASSADEVICAEIDLDRCAEIRANIFDFARHRQPQDYGPITAAAGG</sequence>
<dbReference type="PROSITE" id="PS50263">
    <property type="entry name" value="CN_HYDROLASE"/>
    <property type="match status" value="1"/>
</dbReference>
<dbReference type="Pfam" id="PF00795">
    <property type="entry name" value="CN_hydrolase"/>
    <property type="match status" value="1"/>
</dbReference>
<dbReference type="CDD" id="cd07569">
    <property type="entry name" value="DCase"/>
    <property type="match status" value="1"/>
</dbReference>
<evidence type="ECO:0000256" key="1">
    <source>
        <dbReference type="ARBA" id="ARBA00022801"/>
    </source>
</evidence>
<protein>
    <submittedName>
        <fullName evidence="3">Predicted amidohydrolase</fullName>
    </submittedName>
</protein>
<keyword evidence="4" id="KW-1185">Reference proteome</keyword>
<dbReference type="InterPro" id="IPR036526">
    <property type="entry name" value="C-N_Hydrolase_sf"/>
</dbReference>
<reference evidence="3 4" key="1">
    <citation type="submission" date="2016-10" db="EMBL/GenBank/DDBJ databases">
        <authorList>
            <person name="de Groot N.N."/>
        </authorList>
    </citation>
    <scope>NUCLEOTIDE SEQUENCE [LARGE SCALE GENOMIC DNA]</scope>
    <source>
        <strain evidence="3 4">DSM 17890</strain>
    </source>
</reference>
<dbReference type="InterPro" id="IPR050345">
    <property type="entry name" value="Aliph_Amidase/BUP"/>
</dbReference>
<dbReference type="STRING" id="356660.SAMN05444336_101458"/>
<proteinExistence type="predicted"/>
<dbReference type="Proteomes" id="UP000199118">
    <property type="component" value="Unassembled WGS sequence"/>
</dbReference>
<dbReference type="RefSeq" id="WP_092679504.1">
    <property type="nucleotide sequence ID" value="NZ_FNMZ01000001.1"/>
</dbReference>
<dbReference type="AlphaFoldDB" id="A0A1H2RTE0"/>